<dbReference type="GO" id="GO:0005524">
    <property type="term" value="F:ATP binding"/>
    <property type="evidence" value="ECO:0007669"/>
    <property type="project" value="UniProtKB-KW"/>
</dbReference>
<dbReference type="SUPFAM" id="SSF52540">
    <property type="entry name" value="P-loop containing nucleoside triphosphate hydrolases"/>
    <property type="match status" value="1"/>
</dbReference>
<protein>
    <submittedName>
        <fullName evidence="4">ABC transporter, ATP-binding protein</fullName>
    </submittedName>
</protein>
<sequence>MTLTIANLSKVYSRKQVLSNVTLELKAETIYGLLGRNGAGKSTLLNIINNRSIATAGAVELDSMRVYENETCLNRLYLMSEDTLFPSQMKIKQMFKQTAAFYDGFDENFAKKMLTAFGLDANSSLRKLSTGYRSIAKLIVALAVDCDYIFLDEPVLGLDAHHRELFYQFLLETYQQKPRTFVISTHLIDEITYLIEEVIIMNEGEVIQAASTEEILQTGVAITGPSELVEAFVVLVKVLDKETFGGTMTAYVTDADKLGAELPEQLRLTPLNLQTYFIKLTKEGGQTDEI</sequence>
<dbReference type="Gene3D" id="3.40.50.300">
    <property type="entry name" value="P-loop containing nucleotide triphosphate hydrolases"/>
    <property type="match status" value="1"/>
</dbReference>
<evidence type="ECO:0000313" key="4">
    <source>
        <dbReference type="EMBL" id="EUJ34987.1"/>
    </source>
</evidence>
<feature type="domain" description="ABC transporter" evidence="3">
    <location>
        <begin position="3"/>
        <end position="228"/>
    </location>
</feature>
<dbReference type="Proteomes" id="UP000019243">
    <property type="component" value="Unassembled WGS sequence"/>
</dbReference>
<evidence type="ECO:0000256" key="1">
    <source>
        <dbReference type="ARBA" id="ARBA00022741"/>
    </source>
</evidence>
<dbReference type="RefSeq" id="WP_035315657.1">
    <property type="nucleotide sequence ID" value="NZ_AODH01000060.1"/>
</dbReference>
<comment type="caution">
    <text evidence="4">The sequence shown here is derived from an EMBL/GenBank/DDBJ whole genome shotgun (WGS) entry which is preliminary data.</text>
</comment>
<dbReference type="PROSITE" id="PS50893">
    <property type="entry name" value="ABC_TRANSPORTER_2"/>
    <property type="match status" value="1"/>
</dbReference>
<dbReference type="AlphaFoldDB" id="W7CDJ1"/>
<dbReference type="Pfam" id="PF00005">
    <property type="entry name" value="ABC_tran"/>
    <property type="match status" value="1"/>
</dbReference>
<keyword evidence="1" id="KW-0547">Nucleotide-binding</keyword>
<evidence type="ECO:0000259" key="3">
    <source>
        <dbReference type="PROSITE" id="PS50893"/>
    </source>
</evidence>
<dbReference type="STRING" id="1265861.BCAMP_12065"/>
<dbReference type="GO" id="GO:0016887">
    <property type="term" value="F:ATP hydrolysis activity"/>
    <property type="evidence" value="ECO:0007669"/>
    <property type="project" value="InterPro"/>
</dbReference>
<evidence type="ECO:0000313" key="5">
    <source>
        <dbReference type="Proteomes" id="UP000019243"/>
    </source>
</evidence>
<dbReference type="PANTHER" id="PTHR43158">
    <property type="entry name" value="SKFA PEPTIDE EXPORT ATP-BINDING PROTEIN SKFE"/>
    <property type="match status" value="1"/>
</dbReference>
<dbReference type="OrthoDB" id="9802264at2"/>
<dbReference type="InterPro" id="IPR003439">
    <property type="entry name" value="ABC_transporter-like_ATP-bd"/>
</dbReference>
<keyword evidence="2 4" id="KW-0067">ATP-binding</keyword>
<evidence type="ECO:0000256" key="2">
    <source>
        <dbReference type="ARBA" id="ARBA00022840"/>
    </source>
</evidence>
<proteinExistence type="predicted"/>
<dbReference type="InterPro" id="IPR027417">
    <property type="entry name" value="P-loop_NTPase"/>
</dbReference>
<dbReference type="SMART" id="SM00382">
    <property type="entry name" value="AAA"/>
    <property type="match status" value="1"/>
</dbReference>
<organism evidence="4 5">
    <name type="scientific">Brochothrix campestris FSL F6-1037</name>
    <dbReference type="NCBI Taxonomy" id="1265861"/>
    <lineage>
        <taxon>Bacteria</taxon>
        <taxon>Bacillati</taxon>
        <taxon>Bacillota</taxon>
        <taxon>Bacilli</taxon>
        <taxon>Bacillales</taxon>
        <taxon>Listeriaceae</taxon>
        <taxon>Brochothrix</taxon>
    </lineage>
</organism>
<keyword evidence="5" id="KW-1185">Reference proteome</keyword>
<dbReference type="InterPro" id="IPR003593">
    <property type="entry name" value="AAA+_ATPase"/>
</dbReference>
<dbReference type="EMBL" id="AODH01000060">
    <property type="protein sequence ID" value="EUJ34987.1"/>
    <property type="molecule type" value="Genomic_DNA"/>
</dbReference>
<dbReference type="PATRIC" id="fig|1265861.3.peg.2364"/>
<reference evidence="4 5" key="1">
    <citation type="submission" date="2012-12" db="EMBL/GenBank/DDBJ databases">
        <title>Novel taxa of Listeriaceae from agricultural environments in the United States.</title>
        <authorList>
            <person name="den Bakker H.C."/>
            <person name="Allred A."/>
            <person name="Warchocki S."/>
            <person name="Wright E.M."/>
            <person name="Burrell A."/>
            <person name="Nightingale K.K."/>
            <person name="Kephart D."/>
            <person name="Wiedmann M."/>
        </authorList>
    </citation>
    <scope>NUCLEOTIDE SEQUENCE [LARGE SCALE GENOMIC DNA]</scope>
    <source>
        <strain evidence="4 5">FSL F6-1037</strain>
    </source>
</reference>
<name>W7CDJ1_9LIST</name>
<dbReference type="PANTHER" id="PTHR43158:SF5">
    <property type="entry name" value="ABC TRANSPORTER, ATP-BINDING PROTEIN"/>
    <property type="match status" value="1"/>
</dbReference>
<accession>W7CDJ1</accession>
<gene>
    <name evidence="4" type="ORF">BCAMP_12065</name>
</gene>